<name>F8QGF1_SERL3</name>
<protein>
    <submittedName>
        <fullName evidence="2">Uncharacterized protein</fullName>
    </submittedName>
</protein>
<dbReference type="HOGENOM" id="CLU_116863_0_0_1"/>
<feature type="region of interest" description="Disordered" evidence="1">
    <location>
        <begin position="112"/>
        <end position="131"/>
    </location>
</feature>
<sequence length="145" mass="15632">MAVNGPNDNAAISLSESLQMPYLQWEDPSRSDVGAGLSPVAGPSSRATTSETSNARAATMTPPPDWSTLWENYNPEPLSIPIPSVQAQQTEIQWPEPMADPVQEDLDLEYFNSGPNHTNGSTEGLSSSSADSGMQDYLFALFAQR</sequence>
<dbReference type="Proteomes" id="UP000008063">
    <property type="component" value="Unassembled WGS sequence"/>
</dbReference>
<dbReference type="AlphaFoldDB" id="F8QGF1"/>
<feature type="compositionally biased region" description="Polar residues" evidence="1">
    <location>
        <begin position="45"/>
        <end position="56"/>
    </location>
</feature>
<evidence type="ECO:0000256" key="1">
    <source>
        <dbReference type="SAM" id="MobiDB-lite"/>
    </source>
</evidence>
<feature type="region of interest" description="Disordered" evidence="1">
    <location>
        <begin position="23"/>
        <end position="72"/>
    </location>
</feature>
<gene>
    <name evidence="2" type="ORF">SERLA73DRAFT_190809</name>
</gene>
<dbReference type="InParanoid" id="F8QGF1"/>
<evidence type="ECO:0000313" key="3">
    <source>
        <dbReference type="Proteomes" id="UP000008063"/>
    </source>
</evidence>
<keyword evidence="3" id="KW-1185">Reference proteome</keyword>
<proteinExistence type="predicted"/>
<reference evidence="3" key="1">
    <citation type="journal article" date="2011" name="Science">
        <title>The plant cell wall-decomposing machinery underlies the functional diversity of forest fungi.</title>
        <authorList>
            <person name="Eastwood D.C."/>
            <person name="Floudas D."/>
            <person name="Binder M."/>
            <person name="Majcherczyk A."/>
            <person name="Schneider P."/>
            <person name="Aerts A."/>
            <person name="Asiegbu F.O."/>
            <person name="Baker S.E."/>
            <person name="Barry K."/>
            <person name="Bendiksby M."/>
            <person name="Blumentritt M."/>
            <person name="Coutinho P.M."/>
            <person name="Cullen D."/>
            <person name="de Vries R.P."/>
            <person name="Gathman A."/>
            <person name="Goodell B."/>
            <person name="Henrissat B."/>
            <person name="Ihrmark K."/>
            <person name="Kauserud H."/>
            <person name="Kohler A."/>
            <person name="LaButti K."/>
            <person name="Lapidus A."/>
            <person name="Lavin J.L."/>
            <person name="Lee Y.-H."/>
            <person name="Lindquist E."/>
            <person name="Lilly W."/>
            <person name="Lucas S."/>
            <person name="Morin E."/>
            <person name="Murat C."/>
            <person name="Oguiza J.A."/>
            <person name="Park J."/>
            <person name="Pisabarro A.G."/>
            <person name="Riley R."/>
            <person name="Rosling A."/>
            <person name="Salamov A."/>
            <person name="Schmidt O."/>
            <person name="Schmutz J."/>
            <person name="Skrede I."/>
            <person name="Stenlid J."/>
            <person name="Wiebenga A."/>
            <person name="Xie X."/>
            <person name="Kuees U."/>
            <person name="Hibbett D.S."/>
            <person name="Hoffmeister D."/>
            <person name="Hoegberg N."/>
            <person name="Martin F."/>
            <person name="Grigoriev I.V."/>
            <person name="Watkinson S.C."/>
        </authorList>
    </citation>
    <scope>NUCLEOTIDE SEQUENCE [LARGE SCALE GENOMIC DNA]</scope>
    <source>
        <strain evidence="3">strain S7.3</strain>
    </source>
</reference>
<organism evidence="3">
    <name type="scientific">Serpula lacrymans var. lacrymans (strain S7.3)</name>
    <name type="common">Dry rot fungus</name>
    <dbReference type="NCBI Taxonomy" id="936435"/>
    <lineage>
        <taxon>Eukaryota</taxon>
        <taxon>Fungi</taxon>
        <taxon>Dikarya</taxon>
        <taxon>Basidiomycota</taxon>
        <taxon>Agaricomycotina</taxon>
        <taxon>Agaricomycetes</taxon>
        <taxon>Agaricomycetidae</taxon>
        <taxon>Boletales</taxon>
        <taxon>Coniophorineae</taxon>
        <taxon>Serpulaceae</taxon>
        <taxon>Serpula</taxon>
    </lineage>
</organism>
<dbReference type="EMBL" id="GL945501">
    <property type="protein sequence ID" value="EGN92629.1"/>
    <property type="molecule type" value="Genomic_DNA"/>
</dbReference>
<evidence type="ECO:0000313" key="2">
    <source>
        <dbReference type="EMBL" id="EGN92629.1"/>
    </source>
</evidence>
<feature type="compositionally biased region" description="Polar residues" evidence="1">
    <location>
        <begin position="113"/>
        <end position="131"/>
    </location>
</feature>
<accession>F8QGF1</accession>